<gene>
    <name evidence="3" type="ORF">BDY21DRAFT_367853</name>
</gene>
<dbReference type="AlphaFoldDB" id="A0A6A6NKR7"/>
<feature type="domain" description="VWA-Hint protein Vwaint" evidence="2">
    <location>
        <begin position="151"/>
        <end position="233"/>
    </location>
</feature>
<proteinExistence type="predicted"/>
<name>A0A6A6NKR7_9PEZI</name>
<accession>A0A6A6NKR7</accession>
<evidence type="ECO:0000313" key="3">
    <source>
        <dbReference type="EMBL" id="KAF2452330.1"/>
    </source>
</evidence>
<dbReference type="SUPFAM" id="SSF53300">
    <property type="entry name" value="vWA-like"/>
    <property type="match status" value="1"/>
</dbReference>
<evidence type="ECO:0000313" key="4">
    <source>
        <dbReference type="Proteomes" id="UP000799766"/>
    </source>
</evidence>
<dbReference type="InterPro" id="IPR039510">
    <property type="entry name" value="Vint_dom"/>
</dbReference>
<dbReference type="OrthoDB" id="3941414at2759"/>
<protein>
    <submittedName>
        <fullName evidence="3">Hh protein intein-like-domain-containing protein</fullName>
    </submittedName>
</protein>
<dbReference type="InterPro" id="IPR032838">
    <property type="entry name" value="Vwaint_dom"/>
</dbReference>
<dbReference type="Proteomes" id="UP000799766">
    <property type="component" value="Unassembled WGS sequence"/>
</dbReference>
<organism evidence="3 4">
    <name type="scientific">Lineolata rhizophorae</name>
    <dbReference type="NCBI Taxonomy" id="578093"/>
    <lineage>
        <taxon>Eukaryota</taxon>
        <taxon>Fungi</taxon>
        <taxon>Dikarya</taxon>
        <taxon>Ascomycota</taxon>
        <taxon>Pezizomycotina</taxon>
        <taxon>Dothideomycetes</taxon>
        <taxon>Dothideomycetes incertae sedis</taxon>
        <taxon>Lineolatales</taxon>
        <taxon>Lineolataceae</taxon>
        <taxon>Lineolata</taxon>
    </lineage>
</organism>
<dbReference type="InterPro" id="IPR036465">
    <property type="entry name" value="vWFA_dom_sf"/>
</dbReference>
<dbReference type="EMBL" id="MU001711">
    <property type="protein sequence ID" value="KAF2452330.1"/>
    <property type="molecule type" value="Genomic_DNA"/>
</dbReference>
<keyword evidence="4" id="KW-1185">Reference proteome</keyword>
<evidence type="ECO:0000259" key="2">
    <source>
        <dbReference type="Pfam" id="PF14624"/>
    </source>
</evidence>
<evidence type="ECO:0000259" key="1">
    <source>
        <dbReference type="Pfam" id="PF14623"/>
    </source>
</evidence>
<feature type="domain" description="Vint" evidence="1">
    <location>
        <begin position="354"/>
        <end position="426"/>
    </location>
</feature>
<dbReference type="Pfam" id="PF14623">
    <property type="entry name" value="Vint"/>
    <property type="match status" value="1"/>
</dbReference>
<dbReference type="Pfam" id="PF14624">
    <property type="entry name" value="Vwaint"/>
    <property type="match status" value="1"/>
</dbReference>
<dbReference type="Gene3D" id="3.40.50.410">
    <property type="entry name" value="von Willebrand factor, type A domain"/>
    <property type="match status" value="1"/>
</dbReference>
<sequence>MPIPNSEKKEKSARPQIDCKISIYQVEDDGLIVKVVPPTKPLMNQSRGPVEIVLLIDVSGSMNDLAPVPPSSEGEESEQKGLTVLDLTRHVACTIAESLNEHDTLCIVTFSTDCASMLGTVFNYAVANLKSTYAQKHFLARLPANKFLDDPLNLGLIQDLIGAENKKGEVELALRTVVEPKKVKSSWEKWGCHYLSSFLMAHQFQKCFSFKDPGTQRYGKSSQLFRDQLDVLDNLFDSLPAPPPSRPPVPLSYGTVTGGRTAPLSPPSDMRQYRNVKSTCFTRHTRVLVVDPDDSTEKTIPIEKLRTGDIVKTLKGNTRAVRTVLKCHTDQTKGRTMTVIPVNDTTNLWLEHQAGDVANDHAINVEGLWGATMGHGLTPKSAAGKVDVRIHDFYGDWDAVAKSLDKLPKHDGLALGDGTTKDKATVLFPEEKANEQPQLQLDYLL</sequence>
<reference evidence="3" key="1">
    <citation type="journal article" date="2020" name="Stud. Mycol.">
        <title>101 Dothideomycetes genomes: a test case for predicting lifestyles and emergence of pathogens.</title>
        <authorList>
            <person name="Haridas S."/>
            <person name="Albert R."/>
            <person name="Binder M."/>
            <person name="Bloem J."/>
            <person name="Labutti K."/>
            <person name="Salamov A."/>
            <person name="Andreopoulos B."/>
            <person name="Baker S."/>
            <person name="Barry K."/>
            <person name="Bills G."/>
            <person name="Bluhm B."/>
            <person name="Cannon C."/>
            <person name="Castanera R."/>
            <person name="Culley D."/>
            <person name="Daum C."/>
            <person name="Ezra D."/>
            <person name="Gonzalez J."/>
            <person name="Henrissat B."/>
            <person name="Kuo A."/>
            <person name="Liang C."/>
            <person name="Lipzen A."/>
            <person name="Lutzoni F."/>
            <person name="Magnuson J."/>
            <person name="Mondo S."/>
            <person name="Nolan M."/>
            <person name="Ohm R."/>
            <person name="Pangilinan J."/>
            <person name="Park H.-J."/>
            <person name="Ramirez L."/>
            <person name="Alfaro M."/>
            <person name="Sun H."/>
            <person name="Tritt A."/>
            <person name="Yoshinaga Y."/>
            <person name="Zwiers L.-H."/>
            <person name="Turgeon B."/>
            <person name="Goodwin S."/>
            <person name="Spatafora J."/>
            <person name="Crous P."/>
            <person name="Grigoriev I."/>
        </authorList>
    </citation>
    <scope>NUCLEOTIDE SEQUENCE</scope>
    <source>
        <strain evidence="3">ATCC 16933</strain>
    </source>
</reference>